<dbReference type="InterPro" id="IPR011024">
    <property type="entry name" value="G_crystallin-like"/>
</dbReference>
<accession>A0A517W579</accession>
<evidence type="ECO:0000256" key="2">
    <source>
        <dbReference type="ARBA" id="ARBA00022737"/>
    </source>
</evidence>
<dbReference type="EMBL" id="CP036347">
    <property type="protein sequence ID" value="QDU00407.1"/>
    <property type="molecule type" value="Genomic_DNA"/>
</dbReference>
<proteinExistence type="inferred from homology"/>
<feature type="domain" description="Beta/gamma crystallin 'Greek key'" evidence="3">
    <location>
        <begin position="143"/>
        <end position="198"/>
    </location>
</feature>
<dbReference type="InterPro" id="IPR001064">
    <property type="entry name" value="Beta/gamma_crystallin"/>
</dbReference>
<reference evidence="4 5" key="1">
    <citation type="submission" date="2019-02" db="EMBL/GenBank/DDBJ databases">
        <title>Deep-cultivation of Planctomycetes and their phenomic and genomic characterization uncovers novel biology.</title>
        <authorList>
            <person name="Wiegand S."/>
            <person name="Jogler M."/>
            <person name="Boedeker C."/>
            <person name="Pinto D."/>
            <person name="Vollmers J."/>
            <person name="Rivas-Marin E."/>
            <person name="Kohn T."/>
            <person name="Peeters S.H."/>
            <person name="Heuer A."/>
            <person name="Rast P."/>
            <person name="Oberbeckmann S."/>
            <person name="Bunk B."/>
            <person name="Jeske O."/>
            <person name="Meyerdierks A."/>
            <person name="Storesund J.E."/>
            <person name="Kallscheuer N."/>
            <person name="Luecker S."/>
            <person name="Lage O.M."/>
            <person name="Pohl T."/>
            <person name="Merkel B.J."/>
            <person name="Hornburger P."/>
            <person name="Mueller R.-W."/>
            <person name="Bruemmer F."/>
            <person name="Labrenz M."/>
            <person name="Spormann A.M."/>
            <person name="Op den Camp H."/>
            <person name="Overmann J."/>
            <person name="Amann R."/>
            <person name="Jetten M.S.M."/>
            <person name="Mascher T."/>
            <person name="Medema M.H."/>
            <person name="Devos D.P."/>
            <person name="Kaster A.-K."/>
            <person name="Ovreas L."/>
            <person name="Rohde M."/>
            <person name="Galperin M.Y."/>
            <person name="Jogler C."/>
        </authorList>
    </citation>
    <scope>NUCLEOTIDE SEQUENCE [LARGE SCALE GENOMIC DNA]</scope>
    <source>
        <strain evidence="4 5">V6</strain>
    </source>
</reference>
<evidence type="ECO:0000313" key="4">
    <source>
        <dbReference type="EMBL" id="QDU00407.1"/>
    </source>
</evidence>
<protein>
    <submittedName>
        <fullName evidence="4">Beta/Gamma crystallin</fullName>
    </submittedName>
</protein>
<dbReference type="Pfam" id="PF00030">
    <property type="entry name" value="Crystall"/>
    <property type="match status" value="1"/>
</dbReference>
<name>A0A517W579_9PLAN</name>
<dbReference type="Gene3D" id="2.60.20.10">
    <property type="entry name" value="Crystallins"/>
    <property type="match status" value="1"/>
</dbReference>
<gene>
    <name evidence="4" type="ORF">V6x_00800</name>
</gene>
<evidence type="ECO:0000259" key="3">
    <source>
        <dbReference type="Pfam" id="PF00030"/>
    </source>
</evidence>
<keyword evidence="2" id="KW-0677">Repeat</keyword>
<evidence type="ECO:0000313" key="5">
    <source>
        <dbReference type="Proteomes" id="UP000320722"/>
    </source>
</evidence>
<dbReference type="AlphaFoldDB" id="A0A517W579"/>
<sequence length="226" mass="24981">MDPNILIGNLLYRGVTAGRAMQTIGGYALTAITLKLIDQFIDRRESCVSTLSDDEYELFSDLYSRLDQFSEAVSNISDEGIQQLTADPETIGDPICRFLCMRRYDECVKNFGGNLCQLELSACMRQCDGAGGNGGSVNPNFPVTLYEDIQYGGYAMSIKVGQYPDARTIGFHDRLSSIKVKKGYSAVLWEHENFTGAHETFFASDSDIHSNPIGGDRMSSITVHKL</sequence>
<dbReference type="SUPFAM" id="SSF49695">
    <property type="entry name" value="gamma-Crystallin-like"/>
    <property type="match status" value="1"/>
</dbReference>
<comment type="similarity">
    <text evidence="1">Belongs to the beta/gamma-crystallin family.</text>
</comment>
<organism evidence="4 5">
    <name type="scientific">Gimesia chilikensis</name>
    <dbReference type="NCBI Taxonomy" id="2605989"/>
    <lineage>
        <taxon>Bacteria</taxon>
        <taxon>Pseudomonadati</taxon>
        <taxon>Planctomycetota</taxon>
        <taxon>Planctomycetia</taxon>
        <taxon>Planctomycetales</taxon>
        <taxon>Planctomycetaceae</taxon>
        <taxon>Gimesia</taxon>
    </lineage>
</organism>
<evidence type="ECO:0000256" key="1">
    <source>
        <dbReference type="ARBA" id="ARBA00009646"/>
    </source>
</evidence>
<dbReference type="Proteomes" id="UP000320722">
    <property type="component" value="Chromosome"/>
</dbReference>
<dbReference type="RefSeq" id="WP_145035450.1">
    <property type="nucleotide sequence ID" value="NZ_CP036347.1"/>
</dbReference>